<dbReference type="Proteomes" id="UP000696573">
    <property type="component" value="Unassembled WGS sequence"/>
</dbReference>
<feature type="region of interest" description="Disordered" evidence="1">
    <location>
        <begin position="84"/>
        <end position="109"/>
    </location>
</feature>
<gene>
    <name evidence="2" type="ORF">CRHIZ90672A_00000077</name>
</gene>
<evidence type="ECO:0000313" key="3">
    <source>
        <dbReference type="Proteomes" id="UP000696573"/>
    </source>
</evidence>
<evidence type="ECO:0000256" key="1">
    <source>
        <dbReference type="SAM" id="MobiDB-lite"/>
    </source>
</evidence>
<feature type="compositionally biased region" description="Basic and acidic residues" evidence="1">
    <location>
        <begin position="84"/>
        <end position="95"/>
    </location>
</feature>
<proteinExistence type="predicted"/>
<evidence type="ECO:0000313" key="2">
    <source>
        <dbReference type="EMBL" id="CAH0023670.1"/>
    </source>
</evidence>
<dbReference type="AlphaFoldDB" id="A0A9N9VJR0"/>
<dbReference type="EMBL" id="CABFNQ020000694">
    <property type="protein sequence ID" value="CAH0023670.1"/>
    <property type="molecule type" value="Genomic_DNA"/>
</dbReference>
<sequence length="109" mass="11737">MANKESQKSQIRPPLKRDAVYTGCLGVAPPNPHLPSPIGELDRKGLIGGFGDLCLYLILTILSFQIEPSHRCHQPVDLLGLVHEPKAHDSDHDGDGCEDDGDDAEDDGG</sequence>
<name>A0A9N9VJR0_9HYPO</name>
<dbReference type="OrthoDB" id="10323242at2759"/>
<reference evidence="2" key="1">
    <citation type="submission" date="2021-10" db="EMBL/GenBank/DDBJ databases">
        <authorList>
            <person name="Piombo E."/>
        </authorList>
    </citation>
    <scope>NUCLEOTIDE SEQUENCE</scope>
</reference>
<feature type="compositionally biased region" description="Acidic residues" evidence="1">
    <location>
        <begin position="96"/>
        <end position="109"/>
    </location>
</feature>
<keyword evidence="3" id="KW-1185">Reference proteome</keyword>
<protein>
    <submittedName>
        <fullName evidence="2">Uncharacterized protein</fullName>
    </submittedName>
</protein>
<accession>A0A9N9VJR0</accession>
<organism evidence="2 3">
    <name type="scientific">Clonostachys rhizophaga</name>
    <dbReference type="NCBI Taxonomy" id="160324"/>
    <lineage>
        <taxon>Eukaryota</taxon>
        <taxon>Fungi</taxon>
        <taxon>Dikarya</taxon>
        <taxon>Ascomycota</taxon>
        <taxon>Pezizomycotina</taxon>
        <taxon>Sordariomycetes</taxon>
        <taxon>Hypocreomycetidae</taxon>
        <taxon>Hypocreales</taxon>
        <taxon>Bionectriaceae</taxon>
        <taxon>Clonostachys</taxon>
    </lineage>
</organism>
<comment type="caution">
    <text evidence="2">The sequence shown here is derived from an EMBL/GenBank/DDBJ whole genome shotgun (WGS) entry which is preliminary data.</text>
</comment>